<protein>
    <submittedName>
        <fullName evidence="4">EAL domain-containing protein</fullName>
    </submittedName>
</protein>
<dbReference type="InterPro" id="IPR029787">
    <property type="entry name" value="Nucleotide_cyclase"/>
</dbReference>
<dbReference type="Proteomes" id="UP000297065">
    <property type="component" value="Chromosome"/>
</dbReference>
<accession>A0A4P7ULF8</accession>
<feature type="transmembrane region" description="Helical" evidence="1">
    <location>
        <begin position="314"/>
        <end position="335"/>
    </location>
</feature>
<dbReference type="InterPro" id="IPR003018">
    <property type="entry name" value="GAF"/>
</dbReference>
<organism evidence="4 5">
    <name type="scientific">Desulfovibrio desulfuricans</name>
    <dbReference type="NCBI Taxonomy" id="876"/>
    <lineage>
        <taxon>Bacteria</taxon>
        <taxon>Pseudomonadati</taxon>
        <taxon>Thermodesulfobacteriota</taxon>
        <taxon>Desulfovibrionia</taxon>
        <taxon>Desulfovibrionales</taxon>
        <taxon>Desulfovibrionaceae</taxon>
        <taxon>Desulfovibrio</taxon>
    </lineage>
</organism>
<keyword evidence="1" id="KW-1133">Transmembrane helix</keyword>
<dbReference type="Pfam" id="PF00563">
    <property type="entry name" value="EAL"/>
    <property type="match status" value="1"/>
</dbReference>
<dbReference type="Gene3D" id="3.30.450.40">
    <property type="match status" value="1"/>
</dbReference>
<keyword evidence="1" id="KW-0472">Membrane</keyword>
<dbReference type="AlphaFoldDB" id="A0A4P7ULF8"/>
<dbReference type="SUPFAM" id="SSF141868">
    <property type="entry name" value="EAL domain-like"/>
    <property type="match status" value="1"/>
</dbReference>
<dbReference type="CDD" id="cd01948">
    <property type="entry name" value="EAL"/>
    <property type="match status" value="1"/>
</dbReference>
<dbReference type="InterPro" id="IPR043128">
    <property type="entry name" value="Rev_trsase/Diguanyl_cyclase"/>
</dbReference>
<feature type="domain" description="EAL" evidence="2">
    <location>
        <begin position="834"/>
        <end position="1088"/>
    </location>
</feature>
<dbReference type="SMART" id="SM00267">
    <property type="entry name" value="GGDEF"/>
    <property type="match status" value="1"/>
</dbReference>
<dbReference type="InterPro" id="IPR035965">
    <property type="entry name" value="PAS-like_dom_sf"/>
</dbReference>
<dbReference type="PANTHER" id="PTHR44757">
    <property type="entry name" value="DIGUANYLATE CYCLASE DGCP"/>
    <property type="match status" value="1"/>
</dbReference>
<dbReference type="PROSITE" id="PS50883">
    <property type="entry name" value="EAL"/>
    <property type="match status" value="1"/>
</dbReference>
<dbReference type="PROSITE" id="PS50887">
    <property type="entry name" value="GGDEF"/>
    <property type="match status" value="1"/>
</dbReference>
<dbReference type="InterPro" id="IPR052155">
    <property type="entry name" value="Biofilm_reg_signaling"/>
</dbReference>
<dbReference type="Gene3D" id="3.20.20.450">
    <property type="entry name" value="EAL domain"/>
    <property type="match status" value="1"/>
</dbReference>
<dbReference type="CDD" id="cd01949">
    <property type="entry name" value="GGDEF"/>
    <property type="match status" value="1"/>
</dbReference>
<dbReference type="Pfam" id="PF13185">
    <property type="entry name" value="GAF_2"/>
    <property type="match status" value="1"/>
</dbReference>
<dbReference type="OrthoDB" id="7673416at2"/>
<dbReference type="NCBIfam" id="TIGR00254">
    <property type="entry name" value="GGDEF"/>
    <property type="match status" value="1"/>
</dbReference>
<proteinExistence type="predicted"/>
<dbReference type="InterPro" id="IPR001633">
    <property type="entry name" value="EAL_dom"/>
</dbReference>
<sequence>MCCITRNPLCGVHMPEAHPHIRSQTSTNYPVWLRTYRPLWIIAIIDLLVLGIIVFALTVSRQRDFEKIAATLENVSSSMDQILSWRFEKIHFALLSTIDEVERLTRTGNATWESFDSLGLSLDERVPETLGYVIANNKGNVIYASPRALTGEISVANDEHFRHMRDSLTTGLVISRPFYGHSWPHPIVVLSMPYAQPDGSFGGIVACAVSINMFSSVMQAAEIVGPTAMATLWDKKPGLITQHPEGLFVLDAKPSAPLRKLIMQDAAPTIYHHNRVDFNNKNRIAFFRKLSQWPLYLSIGVYEQDILGKWRQNLFSIGILGLVCLVISLWSGLAYTRHVNAIEKNEKRYKGLFDNMQAGLALFEPVFSPSGAISDFKYVEINNAYCKIFKVTPEDVLEKTLLFRIANKTSKAGLWVNPLIATVETGEPRHFDFFLEGNNLWIDIVAYRPEAGKVAILCTDVSESRFAQERASRVSQMYAALSRCNQAIVRCKAREALFSEICRAAVEAGGLKGAWIGLVEKSTGNVRPVASFGLDAVDLQRLRVSMHESDPFGAGPTGCAIRDNEAIWSDNSTADPRLVPWWQLIQKTGFLSVGALPLRQRGEVLGNMTLYSTEVGAFDPEARELLAEMATNVSFALDNFAWEEERQRNEAIINELAFYDQLTGLANRPLLADRIRLAVAAGLQNHQYSALLFIDLDSFKTINDTLGHDHGDSLLKQVGKRLLTLVQPEDTVARFGGDEFVLLLQAISSRRDKAVERAGLASRKILSAVRDPIIIEGITCNCTASIGVTLFGVDAITPDELLKQADLAMYQAKDAGRNTVRFFDPHVQRVVLERIALERELEDAIGLEQFVLHYQPQINADNRVIGAEALIRWQHPVRGLMSPAEFIPLAEENGMIVRIGNWVLRQACAQLAIWADLPEFAGLSVAVNVSVRQFRESGFVRDVTAAVRQSGIDPSLLKLEITESQLALNMQEIISTMVELGNLGIRFSLDDFGKGYSSMTYLKMLPLEQLKIDGSFIRDLLTDSNDAAIAATIIALSQSLGFSAVAECVENSAQQNALLRMGCTLFQGYLFSKPLAVQDFERYVDAAAKAASTLQQA</sequence>
<evidence type="ECO:0000313" key="5">
    <source>
        <dbReference type="Proteomes" id="UP000297065"/>
    </source>
</evidence>
<gene>
    <name evidence="4" type="ORF">DDIC_06240</name>
</gene>
<dbReference type="InterPro" id="IPR035919">
    <property type="entry name" value="EAL_sf"/>
</dbReference>
<dbReference type="SUPFAM" id="SSF55781">
    <property type="entry name" value="GAF domain-like"/>
    <property type="match status" value="1"/>
</dbReference>
<feature type="domain" description="GGDEF" evidence="3">
    <location>
        <begin position="687"/>
        <end position="825"/>
    </location>
</feature>
<evidence type="ECO:0000259" key="2">
    <source>
        <dbReference type="PROSITE" id="PS50883"/>
    </source>
</evidence>
<dbReference type="PANTHER" id="PTHR44757:SF2">
    <property type="entry name" value="BIOFILM ARCHITECTURE MAINTENANCE PROTEIN MBAA"/>
    <property type="match status" value="1"/>
</dbReference>
<dbReference type="Gene3D" id="3.30.450.20">
    <property type="entry name" value="PAS domain"/>
    <property type="match status" value="2"/>
</dbReference>
<dbReference type="InterPro" id="IPR029016">
    <property type="entry name" value="GAF-like_dom_sf"/>
</dbReference>
<dbReference type="SMART" id="SM00052">
    <property type="entry name" value="EAL"/>
    <property type="match status" value="1"/>
</dbReference>
<dbReference type="Pfam" id="PF00990">
    <property type="entry name" value="GGDEF"/>
    <property type="match status" value="1"/>
</dbReference>
<feature type="transmembrane region" description="Helical" evidence="1">
    <location>
        <begin position="39"/>
        <end position="59"/>
    </location>
</feature>
<dbReference type="CDD" id="cd18773">
    <property type="entry name" value="PDC1_HK_sensor"/>
    <property type="match status" value="1"/>
</dbReference>
<evidence type="ECO:0000256" key="1">
    <source>
        <dbReference type="SAM" id="Phobius"/>
    </source>
</evidence>
<reference evidence="4 5" key="1">
    <citation type="submission" date="2019-02" db="EMBL/GenBank/DDBJ databases">
        <title>Complete Genome Sequence of Desulfovibrio desulfuricans IC1, a Sulfonate Utilizing Anaerobe.</title>
        <authorList>
            <person name="Day L.A."/>
            <person name="De Leon K.B."/>
            <person name="Wall J.D."/>
        </authorList>
    </citation>
    <scope>NUCLEOTIDE SEQUENCE [LARGE SCALE GENOMIC DNA]</scope>
    <source>
        <strain evidence="4 5">IC1</strain>
    </source>
</reference>
<keyword evidence="1" id="KW-0812">Transmembrane</keyword>
<dbReference type="SUPFAM" id="SSF55073">
    <property type="entry name" value="Nucleotide cyclase"/>
    <property type="match status" value="1"/>
</dbReference>
<dbReference type="InterPro" id="IPR000160">
    <property type="entry name" value="GGDEF_dom"/>
</dbReference>
<evidence type="ECO:0000259" key="3">
    <source>
        <dbReference type="PROSITE" id="PS50887"/>
    </source>
</evidence>
<dbReference type="SUPFAM" id="SSF55785">
    <property type="entry name" value="PYP-like sensor domain (PAS domain)"/>
    <property type="match status" value="1"/>
</dbReference>
<dbReference type="Gene3D" id="3.30.70.270">
    <property type="match status" value="1"/>
</dbReference>
<dbReference type="EMBL" id="CP036295">
    <property type="protein sequence ID" value="QCC85481.1"/>
    <property type="molecule type" value="Genomic_DNA"/>
</dbReference>
<evidence type="ECO:0000313" key="4">
    <source>
        <dbReference type="EMBL" id="QCC85481.1"/>
    </source>
</evidence>
<dbReference type="SMART" id="SM00065">
    <property type="entry name" value="GAF"/>
    <property type="match status" value="1"/>
</dbReference>
<name>A0A4P7ULF8_DESDE</name>